<dbReference type="PROSITE" id="PS50994">
    <property type="entry name" value="INTEGRASE"/>
    <property type="match status" value="1"/>
</dbReference>
<dbReference type="Pfam" id="PF00665">
    <property type="entry name" value="rve"/>
    <property type="match status" value="1"/>
</dbReference>
<dbReference type="InterPro" id="IPR036397">
    <property type="entry name" value="RNaseH_sf"/>
</dbReference>
<dbReference type="SUPFAM" id="SSF53098">
    <property type="entry name" value="Ribonuclease H-like"/>
    <property type="match status" value="1"/>
</dbReference>
<dbReference type="PANTHER" id="PTHR46889:SF4">
    <property type="entry name" value="TRANSPOSASE INSO FOR INSERTION SEQUENCE ELEMENT IS911B-RELATED"/>
    <property type="match status" value="1"/>
</dbReference>
<dbReference type="InterPro" id="IPR009057">
    <property type="entry name" value="Homeodomain-like_sf"/>
</dbReference>
<dbReference type="InterPro" id="IPR002514">
    <property type="entry name" value="Transposase_8"/>
</dbReference>
<dbReference type="Gene3D" id="1.10.10.60">
    <property type="entry name" value="Homeodomain-like"/>
    <property type="match status" value="1"/>
</dbReference>
<dbReference type="PANTHER" id="PTHR46889">
    <property type="entry name" value="TRANSPOSASE INSF FOR INSERTION SEQUENCE IS3B-RELATED"/>
    <property type="match status" value="1"/>
</dbReference>
<reference evidence="4 5" key="1">
    <citation type="submission" date="2020-04" db="EMBL/GenBank/DDBJ databases">
        <authorList>
            <person name="Klaysubun C."/>
            <person name="Duangmal K."/>
            <person name="Lipun K."/>
        </authorList>
    </citation>
    <scope>NUCLEOTIDE SEQUENCE [LARGE SCALE GENOMIC DNA]</scope>
    <source>
        <strain evidence="4 5">K10HN5</strain>
    </source>
</reference>
<dbReference type="RefSeq" id="WP_169379973.1">
    <property type="nucleotide sequence ID" value="NZ_JAAXLA010000005.1"/>
</dbReference>
<feature type="coiled-coil region" evidence="2">
    <location>
        <begin position="63"/>
        <end position="90"/>
    </location>
</feature>
<dbReference type="Gene3D" id="3.30.420.10">
    <property type="entry name" value="Ribonuclease H-like superfamily/Ribonuclease H"/>
    <property type="match status" value="1"/>
</dbReference>
<proteinExistence type="predicted"/>
<dbReference type="InterPro" id="IPR025948">
    <property type="entry name" value="HTH-like_dom"/>
</dbReference>
<protein>
    <submittedName>
        <fullName evidence="4">IS3 family transposase</fullName>
    </submittedName>
</protein>
<accession>A0ABX1S4R5</accession>
<feature type="domain" description="Integrase catalytic" evidence="3">
    <location>
        <begin position="221"/>
        <end position="383"/>
    </location>
</feature>
<comment type="caution">
    <text evidence="4">The sequence shown here is derived from an EMBL/GenBank/DDBJ whole genome shotgun (WGS) entry which is preliminary data.</text>
</comment>
<keyword evidence="5" id="KW-1185">Reference proteome</keyword>
<dbReference type="SUPFAM" id="SSF46689">
    <property type="entry name" value="Homeodomain-like"/>
    <property type="match status" value="1"/>
</dbReference>
<evidence type="ECO:0000313" key="4">
    <source>
        <dbReference type="EMBL" id="NMH96591.1"/>
    </source>
</evidence>
<name>A0ABX1S4R5_9PSEU</name>
<evidence type="ECO:0000256" key="2">
    <source>
        <dbReference type="SAM" id="Coils"/>
    </source>
</evidence>
<evidence type="ECO:0000313" key="5">
    <source>
        <dbReference type="Proteomes" id="UP000820669"/>
    </source>
</evidence>
<sequence length="388" mass="43660">MPKPFPAEFRRDVIAVARKGEASMAQIARDFGISESCLQRWLKIADREDGLAPPASTDRGGGSKDESAELRELRRRNKLLEQENEILRRATAYFARDVPPTMSYPLVGVLAAEKIPVAVSCRVLGFSKQAYYAWCKNPVSQRDWDDAHLINAAYDIHADDPAFGYRFIADELRERGLTVGENRVARLCSQQQIWSVFATKPGLTRKAGPPVHDDLVDRQFTATAPNALWLTDITEHRTAEGKLYLCAIKDVYSGRIVGYSIDSRMKASLAVAALRNAIIRRDPVGTVVHSDRGSQFRSNAFVRTLNNNGLVGSMGRVGACADNAAMESFFALLQKNVLDRQRWTTREELRLAIITWIERTYHRRRRQRRLGRLTPVEYETLTHAATAA</sequence>
<dbReference type="EMBL" id="JAAXLA010000005">
    <property type="protein sequence ID" value="NMH96591.1"/>
    <property type="molecule type" value="Genomic_DNA"/>
</dbReference>
<evidence type="ECO:0000259" key="3">
    <source>
        <dbReference type="PROSITE" id="PS50994"/>
    </source>
</evidence>
<dbReference type="NCBIfam" id="NF033516">
    <property type="entry name" value="transpos_IS3"/>
    <property type="match status" value="1"/>
</dbReference>
<dbReference type="Proteomes" id="UP000820669">
    <property type="component" value="Unassembled WGS sequence"/>
</dbReference>
<organism evidence="4 5">
    <name type="scientific">Pseudonocardia acidicola</name>
    <dbReference type="NCBI Taxonomy" id="2724939"/>
    <lineage>
        <taxon>Bacteria</taxon>
        <taxon>Bacillati</taxon>
        <taxon>Actinomycetota</taxon>
        <taxon>Actinomycetes</taxon>
        <taxon>Pseudonocardiales</taxon>
        <taxon>Pseudonocardiaceae</taxon>
        <taxon>Pseudonocardia</taxon>
    </lineage>
</organism>
<evidence type="ECO:0000256" key="1">
    <source>
        <dbReference type="ARBA" id="ARBA00002286"/>
    </source>
</evidence>
<dbReference type="InterPro" id="IPR001584">
    <property type="entry name" value="Integrase_cat-core"/>
</dbReference>
<dbReference type="InterPro" id="IPR050900">
    <property type="entry name" value="Transposase_IS3/IS150/IS904"/>
</dbReference>
<gene>
    <name evidence="4" type="ORF">HF526_04565</name>
</gene>
<dbReference type="Pfam" id="PF13333">
    <property type="entry name" value="rve_2"/>
    <property type="match status" value="1"/>
</dbReference>
<dbReference type="InterPro" id="IPR012337">
    <property type="entry name" value="RNaseH-like_sf"/>
</dbReference>
<dbReference type="Pfam" id="PF13276">
    <property type="entry name" value="HTH_21"/>
    <property type="match status" value="1"/>
</dbReference>
<keyword evidence="2" id="KW-0175">Coiled coil</keyword>
<comment type="function">
    <text evidence="1">Involved in the transposition of the insertion sequence.</text>
</comment>
<dbReference type="Pfam" id="PF01527">
    <property type="entry name" value="HTH_Tnp_1"/>
    <property type="match status" value="1"/>
</dbReference>
<dbReference type="InterPro" id="IPR048020">
    <property type="entry name" value="Transpos_IS3"/>
</dbReference>